<dbReference type="PANTHER" id="PTHR34958">
    <property type="entry name" value="CONDITIONAL LOSS-OF-GROWTH 1"/>
    <property type="match status" value="1"/>
</dbReference>
<gene>
    <name evidence="1" type="ORF">TSOC_011861</name>
</gene>
<dbReference type="Proteomes" id="UP000236333">
    <property type="component" value="Unassembled WGS sequence"/>
</dbReference>
<accession>A0A2J7ZPL7</accession>
<name>A0A2J7ZPL7_9CHLO</name>
<sequence length="52" mass="6302">GVYLLKHWMLNQNEKYWRSLRTIIGTAQQLNDERLLDNPYLQMRTMLNVDHA</sequence>
<dbReference type="OrthoDB" id="535174at2759"/>
<keyword evidence="2" id="KW-1185">Reference proteome</keyword>
<proteinExistence type="predicted"/>
<evidence type="ECO:0000313" key="2">
    <source>
        <dbReference type="Proteomes" id="UP000236333"/>
    </source>
</evidence>
<evidence type="ECO:0000313" key="1">
    <source>
        <dbReference type="EMBL" id="PNH02192.1"/>
    </source>
</evidence>
<comment type="caution">
    <text evidence="1">The sequence shown here is derived from an EMBL/GenBank/DDBJ whole genome shotgun (WGS) entry which is preliminary data.</text>
</comment>
<feature type="non-terminal residue" evidence="1">
    <location>
        <position position="1"/>
    </location>
</feature>
<reference evidence="1 2" key="1">
    <citation type="journal article" date="2017" name="Mol. Biol. Evol.">
        <title>The 4-celled Tetrabaena socialis nuclear genome reveals the essential components for genetic control of cell number at the origin of multicellularity in the volvocine lineage.</title>
        <authorList>
            <person name="Featherston J."/>
            <person name="Arakaki Y."/>
            <person name="Hanschen E.R."/>
            <person name="Ferris P.J."/>
            <person name="Michod R.E."/>
            <person name="Olson B.J.S.C."/>
            <person name="Nozaki H."/>
            <person name="Durand P.M."/>
        </authorList>
    </citation>
    <scope>NUCLEOTIDE SEQUENCE [LARGE SCALE GENOMIC DNA]</scope>
    <source>
        <strain evidence="1 2">NIES-571</strain>
    </source>
</reference>
<dbReference type="PANTHER" id="PTHR34958:SF1">
    <property type="entry name" value="ARMADILLO-LIKE HELICAL DOMAIN-CONTAINING PROTEIN"/>
    <property type="match status" value="1"/>
</dbReference>
<dbReference type="AlphaFoldDB" id="A0A2J7ZPL7"/>
<organism evidence="1 2">
    <name type="scientific">Tetrabaena socialis</name>
    <dbReference type="NCBI Taxonomy" id="47790"/>
    <lineage>
        <taxon>Eukaryota</taxon>
        <taxon>Viridiplantae</taxon>
        <taxon>Chlorophyta</taxon>
        <taxon>core chlorophytes</taxon>
        <taxon>Chlorophyceae</taxon>
        <taxon>CS clade</taxon>
        <taxon>Chlamydomonadales</taxon>
        <taxon>Tetrabaenaceae</taxon>
        <taxon>Tetrabaena</taxon>
    </lineage>
</organism>
<dbReference type="EMBL" id="PGGS01000703">
    <property type="protein sequence ID" value="PNH02192.1"/>
    <property type="molecule type" value="Genomic_DNA"/>
</dbReference>
<protein>
    <submittedName>
        <fullName evidence="1">Uncharacterized protein</fullName>
    </submittedName>
</protein>